<proteinExistence type="predicted"/>
<evidence type="ECO:0000313" key="3">
    <source>
        <dbReference type="EMBL" id="POR39040.1"/>
    </source>
</evidence>
<evidence type="ECO:0000313" key="4">
    <source>
        <dbReference type="Proteomes" id="UP000237481"/>
    </source>
</evidence>
<comment type="caution">
    <text evidence="3">The sequence shown here is derived from an EMBL/GenBank/DDBJ whole genome shotgun (WGS) entry which is preliminary data.</text>
</comment>
<keyword evidence="3" id="KW-0489">Methyltransferase</keyword>
<feature type="compositionally biased region" description="Low complexity" evidence="1">
    <location>
        <begin position="229"/>
        <end position="256"/>
    </location>
</feature>
<feature type="compositionally biased region" description="Polar residues" evidence="1">
    <location>
        <begin position="260"/>
        <end position="280"/>
    </location>
</feature>
<name>A0A2S4L9D0_9HYPO</name>
<feature type="signal peptide" evidence="2">
    <location>
        <begin position="1"/>
        <end position="17"/>
    </location>
</feature>
<keyword evidence="3" id="KW-0808">Transferase</keyword>
<keyword evidence="4" id="KW-1185">Reference proteome</keyword>
<dbReference type="OrthoDB" id="2426396at2759"/>
<dbReference type="GO" id="GO:0032259">
    <property type="term" value="P:methylation"/>
    <property type="evidence" value="ECO:0007669"/>
    <property type="project" value="UniProtKB-KW"/>
</dbReference>
<accession>A0A2S4L9D0</accession>
<feature type="chain" id="PRO_5015614661" evidence="2">
    <location>
        <begin position="18"/>
        <end position="413"/>
    </location>
</feature>
<sequence>MMALLSAMLFLPTSLLALVSQATASQQLPTAIKKLSPDSSEKIFPEHLAFAPLPVDAARVFLDEREAGLDAIYRPAFARHYDDSEDSALRRAAAVLALLRKRASCPVGMNSCADQGSPNKCCQEGTYCTDVPDTTVGHVACCPLGTKCGGGVGSCPVGAVSCPPDLGGGCCIPGYVCQGVGCIPSASATPTTAMTTAQSTRSQDTMTLTRTTIVGGIPSTIIVTPGTRTSSPQPTTETKTTIATPTGTGSATGNPAWRPTGSSDMTSAPGTTSESSSQSGCPTGFYGCLATHGGGCCRTDRDCQTHSCPPPASTTIVSNGATIVVPVTDVPQSSATATCAGGWFVCGPAAGPAAGCCPSGYECGTASCLSVRASQTGSVQKEAPQKGWADGRFGVQGVWLGGVVGACLLALAA</sequence>
<dbReference type="EMBL" id="PKSG01000078">
    <property type="protein sequence ID" value="POR39040.1"/>
    <property type="molecule type" value="Genomic_DNA"/>
</dbReference>
<dbReference type="PANTHER" id="PTHR39599">
    <property type="entry name" value="GPI-ANCHORED PROTEIN (EUROFUNG)-RELATED-RELATED"/>
    <property type="match status" value="1"/>
</dbReference>
<dbReference type="AlphaFoldDB" id="A0A2S4L9D0"/>
<dbReference type="STRING" id="94208.A0A2S4L9D0"/>
<organism evidence="3 4">
    <name type="scientific">Tolypocladium paradoxum</name>
    <dbReference type="NCBI Taxonomy" id="94208"/>
    <lineage>
        <taxon>Eukaryota</taxon>
        <taxon>Fungi</taxon>
        <taxon>Dikarya</taxon>
        <taxon>Ascomycota</taxon>
        <taxon>Pezizomycotina</taxon>
        <taxon>Sordariomycetes</taxon>
        <taxon>Hypocreomycetidae</taxon>
        <taxon>Hypocreales</taxon>
        <taxon>Ophiocordycipitaceae</taxon>
        <taxon>Tolypocladium</taxon>
    </lineage>
</organism>
<dbReference type="Proteomes" id="UP000237481">
    <property type="component" value="Unassembled WGS sequence"/>
</dbReference>
<evidence type="ECO:0000256" key="1">
    <source>
        <dbReference type="SAM" id="MobiDB-lite"/>
    </source>
</evidence>
<keyword evidence="2" id="KW-0732">Signal</keyword>
<reference evidence="3 4" key="1">
    <citation type="submission" date="2018-01" db="EMBL/GenBank/DDBJ databases">
        <title>Harnessing the power of phylogenomics to disentangle the directionality and signatures of interkingdom host jumping in the parasitic fungal genus Tolypocladium.</title>
        <authorList>
            <person name="Quandt C.A."/>
            <person name="Patterson W."/>
            <person name="Spatafora J.W."/>
        </authorList>
    </citation>
    <scope>NUCLEOTIDE SEQUENCE [LARGE SCALE GENOMIC DNA]</scope>
    <source>
        <strain evidence="3 4">NRBC 100945</strain>
    </source>
</reference>
<dbReference type="GO" id="GO:0008168">
    <property type="term" value="F:methyltransferase activity"/>
    <property type="evidence" value="ECO:0007669"/>
    <property type="project" value="UniProtKB-KW"/>
</dbReference>
<gene>
    <name evidence="3" type="ORF">TPAR_00767</name>
</gene>
<protein>
    <submittedName>
        <fullName evidence="3">rRNA methyltransferase 1, mitochondrial</fullName>
    </submittedName>
</protein>
<evidence type="ECO:0000256" key="2">
    <source>
        <dbReference type="SAM" id="SignalP"/>
    </source>
</evidence>
<feature type="region of interest" description="Disordered" evidence="1">
    <location>
        <begin position="220"/>
        <end position="280"/>
    </location>
</feature>
<dbReference type="PANTHER" id="PTHR39599:SF2">
    <property type="entry name" value="ANCHORED PROTEIN, PUTATIVE (AFU_ORTHOLOGUE AFUA_1G09650)-RELATED"/>
    <property type="match status" value="1"/>
</dbReference>